<evidence type="ECO:0000313" key="3">
    <source>
        <dbReference type="EMBL" id="MDX8496092.1"/>
    </source>
</evidence>
<dbReference type="InterPro" id="IPR036291">
    <property type="entry name" value="NAD(P)-bd_dom_sf"/>
</dbReference>
<sequence>MPTGRNSQKKSAAAGDLSVKKTGSKPPLHILILGGTGFLGPHEARYAVDRGHTVTLFNRGGQQANLPTGVRHLRGDRNGQLDSLKTGSWDAVIDNSATEPAWVRMSAGLLRGRAKLYMYVSSTGVYFPYLSNRIDESVKPVLVEDPAKAGSSFGVRKANSETEAEKAFPGKTIIVRPHYIIGPGDTTYRFPYWPQRVERGGEVLAPGRRTDLVQFVDVRDLTEWMIRMIEEAATGIYNVAGPRSPMSMAEFLAEVQVSLIGSNPTRFTWVDDYDFLGRYGLVEVVPWVPLRGDHLGSASVNFDKALERGLTHRPLGQTVRDTLAWWKSNAVTAERKANPGFVLTSEKEAEMLAAWNARQAAVTDG</sequence>
<gene>
    <name evidence="3" type="ORF">RFN29_31610</name>
</gene>
<organism evidence="3 4">
    <name type="scientific">Mesorhizobium captivum</name>
    <dbReference type="NCBI Taxonomy" id="3072319"/>
    <lineage>
        <taxon>Bacteria</taxon>
        <taxon>Pseudomonadati</taxon>
        <taxon>Pseudomonadota</taxon>
        <taxon>Alphaproteobacteria</taxon>
        <taxon>Hyphomicrobiales</taxon>
        <taxon>Phyllobacteriaceae</taxon>
        <taxon>Mesorhizobium</taxon>
    </lineage>
</organism>
<dbReference type="Gene3D" id="3.40.50.720">
    <property type="entry name" value="NAD(P)-binding Rossmann-like Domain"/>
    <property type="match status" value="1"/>
</dbReference>
<name>A0ABU4ZA09_9HYPH</name>
<feature type="region of interest" description="Disordered" evidence="1">
    <location>
        <begin position="1"/>
        <end position="20"/>
    </location>
</feature>
<dbReference type="Pfam" id="PF01370">
    <property type="entry name" value="Epimerase"/>
    <property type="match status" value="1"/>
</dbReference>
<dbReference type="InterPro" id="IPR001509">
    <property type="entry name" value="Epimerase_deHydtase"/>
</dbReference>
<evidence type="ECO:0000313" key="4">
    <source>
        <dbReference type="Proteomes" id="UP001271249"/>
    </source>
</evidence>
<dbReference type="SUPFAM" id="SSF51735">
    <property type="entry name" value="NAD(P)-binding Rossmann-fold domains"/>
    <property type="match status" value="1"/>
</dbReference>
<dbReference type="InterPro" id="IPR050177">
    <property type="entry name" value="Lipid_A_modif_metabolic_enz"/>
</dbReference>
<comment type="caution">
    <text evidence="3">The sequence shown here is derived from an EMBL/GenBank/DDBJ whole genome shotgun (WGS) entry which is preliminary data.</text>
</comment>
<evidence type="ECO:0000256" key="1">
    <source>
        <dbReference type="SAM" id="MobiDB-lite"/>
    </source>
</evidence>
<dbReference type="Proteomes" id="UP001271249">
    <property type="component" value="Unassembled WGS sequence"/>
</dbReference>
<accession>A0ABU4ZA09</accession>
<dbReference type="EMBL" id="JAVIJC010000051">
    <property type="protein sequence ID" value="MDX8496092.1"/>
    <property type="molecule type" value="Genomic_DNA"/>
</dbReference>
<keyword evidence="4" id="KW-1185">Reference proteome</keyword>
<dbReference type="RefSeq" id="WP_320229799.1">
    <property type="nucleotide sequence ID" value="NZ_JAVIJC010000051.1"/>
</dbReference>
<protein>
    <submittedName>
        <fullName evidence="3">NAD-dependent epimerase/dehydratase family protein</fullName>
    </submittedName>
</protein>
<reference evidence="3 4" key="1">
    <citation type="submission" date="2023-08" db="EMBL/GenBank/DDBJ databases">
        <title>Implementing the SeqCode for naming new Mesorhizobium species isolated from Vachellia karroo root nodules.</title>
        <authorList>
            <person name="Van Lill M."/>
        </authorList>
    </citation>
    <scope>NUCLEOTIDE SEQUENCE [LARGE SCALE GENOMIC DNA]</scope>
    <source>
        <strain evidence="3 4">VK22B</strain>
    </source>
</reference>
<feature type="compositionally biased region" description="Polar residues" evidence="1">
    <location>
        <begin position="1"/>
        <end position="10"/>
    </location>
</feature>
<proteinExistence type="predicted"/>
<evidence type="ECO:0000259" key="2">
    <source>
        <dbReference type="Pfam" id="PF01370"/>
    </source>
</evidence>
<dbReference type="PANTHER" id="PTHR43245">
    <property type="entry name" value="BIFUNCTIONAL POLYMYXIN RESISTANCE PROTEIN ARNA"/>
    <property type="match status" value="1"/>
</dbReference>
<feature type="domain" description="NAD-dependent epimerase/dehydratase" evidence="2">
    <location>
        <begin position="114"/>
        <end position="240"/>
    </location>
</feature>
<dbReference type="PANTHER" id="PTHR43245:SF13">
    <property type="entry name" value="UDP-D-APIOSE_UDP-D-XYLOSE SYNTHASE 2"/>
    <property type="match status" value="1"/>
</dbReference>